<feature type="transmembrane region" description="Helical" evidence="6">
    <location>
        <begin position="254"/>
        <end position="274"/>
    </location>
</feature>
<feature type="transmembrane region" description="Helical" evidence="6">
    <location>
        <begin position="294"/>
        <end position="321"/>
    </location>
</feature>
<keyword evidence="5 6" id="KW-0472">Membrane</keyword>
<evidence type="ECO:0000256" key="4">
    <source>
        <dbReference type="ARBA" id="ARBA00022989"/>
    </source>
</evidence>
<evidence type="ECO:0000256" key="3">
    <source>
        <dbReference type="ARBA" id="ARBA00022692"/>
    </source>
</evidence>
<feature type="transmembrane region" description="Helical" evidence="6">
    <location>
        <begin position="147"/>
        <end position="168"/>
    </location>
</feature>
<feature type="transmembrane region" description="Helical" evidence="6">
    <location>
        <begin position="102"/>
        <end position="135"/>
    </location>
</feature>
<dbReference type="Pfam" id="PF13520">
    <property type="entry name" value="AA_permease_2"/>
    <property type="match status" value="1"/>
</dbReference>
<evidence type="ECO:0000313" key="7">
    <source>
        <dbReference type="EMBL" id="PFH61354.1"/>
    </source>
</evidence>
<dbReference type="Gene3D" id="1.20.1740.10">
    <property type="entry name" value="Amino acid/polyamine transporter I"/>
    <property type="match status" value="1"/>
</dbReference>
<accession>A0A2A9PJF7</accession>
<comment type="caution">
    <text evidence="7">The sequence shown here is derived from an EMBL/GenBank/DDBJ whole genome shotgun (WGS) entry which is preliminary data.</text>
</comment>
<reference evidence="7 8" key="1">
    <citation type="journal article" date="2015" name="BMC Genomics">
        <title>Gene expression during zombie ant biting behavior reflects the complexity underlying fungal parasitic behavioral manipulation.</title>
        <authorList>
            <person name="de Bekker C."/>
            <person name="Ohm R.A."/>
            <person name="Loreto R.G."/>
            <person name="Sebastian A."/>
            <person name="Albert I."/>
            <person name="Merrow M."/>
            <person name="Brachmann A."/>
            <person name="Hughes D.P."/>
        </authorList>
    </citation>
    <scope>NUCLEOTIDE SEQUENCE [LARGE SCALE GENOMIC DNA]</scope>
    <source>
        <strain evidence="7 8">SC16a</strain>
    </source>
</reference>
<keyword evidence="3 6" id="KW-0812">Transmembrane</keyword>
<organism evidence="7 8">
    <name type="scientific">Ophiocordyceps unilateralis</name>
    <name type="common">Zombie-ant fungus</name>
    <name type="synonym">Torrubia unilateralis</name>
    <dbReference type="NCBI Taxonomy" id="268505"/>
    <lineage>
        <taxon>Eukaryota</taxon>
        <taxon>Fungi</taxon>
        <taxon>Dikarya</taxon>
        <taxon>Ascomycota</taxon>
        <taxon>Pezizomycotina</taxon>
        <taxon>Sordariomycetes</taxon>
        <taxon>Hypocreomycetidae</taxon>
        <taxon>Hypocreales</taxon>
        <taxon>Ophiocordycipitaceae</taxon>
        <taxon>Ophiocordyceps</taxon>
    </lineage>
</organism>
<dbReference type="GO" id="GO:0022857">
    <property type="term" value="F:transmembrane transporter activity"/>
    <property type="evidence" value="ECO:0007669"/>
    <property type="project" value="InterPro"/>
</dbReference>
<dbReference type="Proteomes" id="UP000037136">
    <property type="component" value="Unassembled WGS sequence"/>
</dbReference>
<reference evidence="7 8" key="2">
    <citation type="journal article" date="2017" name="Sci. Rep.">
        <title>Ant-infecting Ophiocordyceps genomes reveal a high diversity of potential behavioral manipulation genes and a possible major role for enterotoxins.</title>
        <authorList>
            <person name="de Bekker C."/>
            <person name="Ohm R.A."/>
            <person name="Evans H.C."/>
            <person name="Brachmann A."/>
            <person name="Hughes D.P."/>
        </authorList>
    </citation>
    <scope>NUCLEOTIDE SEQUENCE [LARGE SCALE GENOMIC DNA]</scope>
    <source>
        <strain evidence="7 8">SC16a</strain>
    </source>
</reference>
<protein>
    <recommendedName>
        <fullName evidence="9">Amino acid permease/ SLC12A domain-containing protein</fullName>
    </recommendedName>
</protein>
<evidence type="ECO:0000256" key="5">
    <source>
        <dbReference type="ARBA" id="ARBA00023136"/>
    </source>
</evidence>
<dbReference type="OrthoDB" id="2417308at2759"/>
<comment type="subcellular location">
    <subcellularLocation>
        <location evidence="1">Membrane</location>
        <topology evidence="1">Multi-pass membrane protein</topology>
    </subcellularLocation>
</comment>
<dbReference type="InterPro" id="IPR002293">
    <property type="entry name" value="AA/rel_permease1"/>
</dbReference>
<evidence type="ECO:0000256" key="1">
    <source>
        <dbReference type="ARBA" id="ARBA00004141"/>
    </source>
</evidence>
<dbReference type="EMBL" id="LAZP02000076">
    <property type="protein sequence ID" value="PFH61354.1"/>
    <property type="molecule type" value="Genomic_DNA"/>
</dbReference>
<sequence length="496" mass="53125">MEHDGSDDAQLAALGLRSELRRHFSTLSMLGLAFAVLNTWTAVSASLPVSLTSGGSTSIVWGLFTAGLCNLCIAASLAEFLSAYPTLTTAAISRPRWMPIMSWINGWIAVAGWVALVATNALLSSQLIVGIISMLHAGYEAQRWHQFLIYIVLTLLSLFVNAFLNSLLPLIYRGAFAWSIGGFFVVCVAVLACAAPDYHSASFVLGQFINRTGWPDAVAWLLGLLQGGLGVTAFDAVAHMIEEIPQASIQGPKIMVLCIVIGTLTGAIFLSVLLSVSGDMEAVISSSAGPLLQIFFHATNNVAGAICLLMLPLVCLVFALLSVMTTSSRIIFAFARDGGLPASPVFARVHPRLGQPLNALTLSSAVVVLFGLVFLASSSAFNAIMSASVVALDLSYAMPIALHCLRGRSQLPERSWKLPSWLGWTVDVISLTYITLTTFLFILPPNRPVTGTNMNYCVVAFAIVIVVSAFQWIVDGRKNYVGPRLNLVVGETCHMK</sequence>
<dbReference type="PIRSF" id="PIRSF006060">
    <property type="entry name" value="AA_transporter"/>
    <property type="match status" value="1"/>
</dbReference>
<feature type="transmembrane region" description="Helical" evidence="6">
    <location>
        <begin position="27"/>
        <end position="47"/>
    </location>
</feature>
<name>A0A2A9PJF7_OPHUN</name>
<feature type="transmembrane region" description="Helical" evidence="6">
    <location>
        <begin position="218"/>
        <end position="242"/>
    </location>
</feature>
<keyword evidence="4 6" id="KW-1133">Transmembrane helix</keyword>
<feature type="transmembrane region" description="Helical" evidence="6">
    <location>
        <begin position="59"/>
        <end position="81"/>
    </location>
</feature>
<feature type="transmembrane region" description="Helical" evidence="6">
    <location>
        <begin position="357"/>
        <end position="377"/>
    </location>
</feature>
<dbReference type="GO" id="GO:0016020">
    <property type="term" value="C:membrane"/>
    <property type="evidence" value="ECO:0007669"/>
    <property type="project" value="UniProtKB-SubCell"/>
</dbReference>
<evidence type="ECO:0000313" key="8">
    <source>
        <dbReference type="Proteomes" id="UP000037136"/>
    </source>
</evidence>
<keyword evidence="8" id="KW-1185">Reference proteome</keyword>
<dbReference type="STRING" id="268505.A0A2A9PJF7"/>
<dbReference type="PANTHER" id="PTHR45649">
    <property type="entry name" value="AMINO-ACID PERMEASE BAT1"/>
    <property type="match status" value="1"/>
</dbReference>
<dbReference type="PANTHER" id="PTHR45649:SF14">
    <property type="entry name" value="GABA PERMEASE"/>
    <property type="match status" value="1"/>
</dbReference>
<keyword evidence="2" id="KW-0813">Transport</keyword>
<feature type="transmembrane region" description="Helical" evidence="6">
    <location>
        <begin position="422"/>
        <end position="441"/>
    </location>
</feature>
<gene>
    <name evidence="7" type="ORF">XA68_17603</name>
</gene>
<dbReference type="AlphaFoldDB" id="A0A2A9PJF7"/>
<evidence type="ECO:0008006" key="9">
    <source>
        <dbReference type="Google" id="ProtNLM"/>
    </source>
</evidence>
<proteinExistence type="predicted"/>
<evidence type="ECO:0000256" key="2">
    <source>
        <dbReference type="ARBA" id="ARBA00022448"/>
    </source>
</evidence>
<feature type="transmembrane region" description="Helical" evidence="6">
    <location>
        <begin position="175"/>
        <end position="198"/>
    </location>
</feature>
<evidence type="ECO:0000256" key="6">
    <source>
        <dbReference type="SAM" id="Phobius"/>
    </source>
</evidence>
<feature type="transmembrane region" description="Helical" evidence="6">
    <location>
        <begin position="453"/>
        <end position="474"/>
    </location>
</feature>